<name>H6RHQ6_9BACT</name>
<evidence type="ECO:0000256" key="1">
    <source>
        <dbReference type="SAM" id="SignalP"/>
    </source>
</evidence>
<accession>H6RHQ6</accession>
<dbReference type="EMBL" id="FO117611">
    <property type="protein sequence ID" value="CCG00567.1"/>
    <property type="molecule type" value="Genomic_DNA"/>
</dbReference>
<feature type="signal peptide" evidence="1">
    <location>
        <begin position="1"/>
        <end position="24"/>
    </location>
</feature>
<proteinExistence type="predicted"/>
<evidence type="ECO:0000313" key="2">
    <source>
        <dbReference type="EMBL" id="CCG00567.1"/>
    </source>
</evidence>
<gene>
    <name evidence="2" type="ORF">VIS_S3DGC10033</name>
</gene>
<dbReference type="AlphaFoldDB" id="H6RHQ6"/>
<feature type="chain" id="PRO_5003606881" description="Lipoprotein" evidence="1">
    <location>
        <begin position="25"/>
        <end position="172"/>
    </location>
</feature>
<protein>
    <recommendedName>
        <fullName evidence="3">Lipoprotein</fullName>
    </recommendedName>
</protein>
<dbReference type="PROSITE" id="PS51257">
    <property type="entry name" value="PROKAR_LIPOPROTEIN"/>
    <property type="match status" value="1"/>
</dbReference>
<organism evidence="2">
    <name type="scientific">uncultured Flavobacteriia bacterium</name>
    <dbReference type="NCBI Taxonomy" id="212695"/>
    <lineage>
        <taxon>Bacteria</taxon>
        <taxon>Pseudomonadati</taxon>
        <taxon>Bacteroidota</taxon>
        <taxon>Flavobacteriia</taxon>
        <taxon>environmental samples</taxon>
    </lineage>
</organism>
<keyword evidence="1" id="KW-0732">Signal</keyword>
<sequence length="172" mass="18744">MKSTTMIRKLFLAVLLLSLFISCSDGDITIQSISFNEIGIESCTQTTATTLLFKINDTESLALQLPEGLLKNSVSEQTIQSSIPNQTTLNYRIFSEGISASYYCSVLPEIGVNVVKDANATAGTVFINTSLSEDGNNFKHEIQLSGVSFIDQDGKRITDVNLNDFGVFTTPK</sequence>
<evidence type="ECO:0008006" key="3">
    <source>
        <dbReference type="Google" id="ProtNLM"/>
    </source>
</evidence>
<reference evidence="2" key="2">
    <citation type="submission" date="2012-02" db="EMBL/GenBank/DDBJ databases">
        <authorList>
            <person name="Genoscope - CEA"/>
        </authorList>
    </citation>
    <scope>NUCLEOTIDE SEQUENCE</scope>
</reference>
<reference evidence="2" key="1">
    <citation type="journal article" date="2012" name="Environ. Microbiol.">
        <title>Genomic content of uncultured Bacteroidetes from contrasting oceanic provinces in the North Atlantic Ocean.</title>
        <authorList>
            <person name="Gomez-Pereira P.R."/>
            <person name="Schuler M."/>
            <person name="Fuchs B.M."/>
            <person name="Bennke C."/>
            <person name="Teeling H."/>
            <person name="Waldmann J."/>
            <person name="Richter M."/>
            <person name="Barbe V."/>
            <person name="Bataille E."/>
            <person name="Glockner F.O."/>
            <person name="Amann R."/>
        </authorList>
    </citation>
    <scope>NUCLEOTIDE SEQUENCE</scope>
</reference>